<keyword evidence="14" id="KW-1185">Reference proteome</keyword>
<dbReference type="Proteomes" id="UP001208017">
    <property type="component" value="Unassembled WGS sequence"/>
</dbReference>
<evidence type="ECO:0000256" key="6">
    <source>
        <dbReference type="ARBA" id="ARBA00023136"/>
    </source>
</evidence>
<dbReference type="PANTHER" id="PTHR32089">
    <property type="entry name" value="METHYL-ACCEPTING CHEMOTAXIS PROTEIN MCPB"/>
    <property type="match status" value="1"/>
</dbReference>
<dbReference type="PROSITE" id="PS50111">
    <property type="entry name" value="CHEMOTAXIS_TRANSDUC_2"/>
    <property type="match status" value="1"/>
</dbReference>
<dbReference type="InterPro" id="IPR004089">
    <property type="entry name" value="MCPsignal_dom"/>
</dbReference>
<dbReference type="PROSITE" id="PS50885">
    <property type="entry name" value="HAMP"/>
    <property type="match status" value="1"/>
</dbReference>
<comment type="caution">
    <text evidence="13">The sequence shown here is derived from an EMBL/GenBank/DDBJ whole genome shotgun (WGS) entry which is preliminary data.</text>
</comment>
<dbReference type="CDD" id="cd11386">
    <property type="entry name" value="MCP_signal"/>
    <property type="match status" value="1"/>
</dbReference>
<dbReference type="Pfam" id="PF02743">
    <property type="entry name" value="dCache_1"/>
    <property type="match status" value="1"/>
</dbReference>
<evidence type="ECO:0000259" key="12">
    <source>
        <dbReference type="PROSITE" id="PS50885"/>
    </source>
</evidence>
<dbReference type="EMBL" id="JAPMLT010000002">
    <property type="protein sequence ID" value="MCX7569667.1"/>
    <property type="molecule type" value="Genomic_DNA"/>
</dbReference>
<feature type="domain" description="HAMP" evidence="12">
    <location>
        <begin position="311"/>
        <end position="363"/>
    </location>
</feature>
<dbReference type="SMART" id="SM00283">
    <property type="entry name" value="MA"/>
    <property type="match status" value="1"/>
</dbReference>
<dbReference type="CDD" id="cd18773">
    <property type="entry name" value="PDC1_HK_sensor"/>
    <property type="match status" value="1"/>
</dbReference>
<keyword evidence="7 9" id="KW-0807">Transducer</keyword>
<name>A0ABT3X114_9BACL</name>
<dbReference type="InterPro" id="IPR033479">
    <property type="entry name" value="dCache_1"/>
</dbReference>
<dbReference type="RefSeq" id="WP_267150900.1">
    <property type="nucleotide sequence ID" value="NZ_JAPMLT010000002.1"/>
</dbReference>
<evidence type="ECO:0000256" key="4">
    <source>
        <dbReference type="ARBA" id="ARBA00022692"/>
    </source>
</evidence>
<organism evidence="13 14">
    <name type="scientific">Tumebacillus lacus</name>
    <dbReference type="NCBI Taxonomy" id="2995335"/>
    <lineage>
        <taxon>Bacteria</taxon>
        <taxon>Bacillati</taxon>
        <taxon>Bacillota</taxon>
        <taxon>Bacilli</taxon>
        <taxon>Bacillales</taxon>
        <taxon>Alicyclobacillaceae</taxon>
        <taxon>Tumebacillus</taxon>
    </lineage>
</organism>
<dbReference type="Gene3D" id="1.10.8.500">
    <property type="entry name" value="HAMP domain in histidine kinase"/>
    <property type="match status" value="1"/>
</dbReference>
<dbReference type="CDD" id="cd12912">
    <property type="entry name" value="PDC2_MCP_like"/>
    <property type="match status" value="1"/>
</dbReference>
<comment type="similarity">
    <text evidence="8">Belongs to the methyl-accepting chemotaxis (MCP) protein family.</text>
</comment>
<keyword evidence="2" id="KW-1003">Cell membrane</keyword>
<dbReference type="Gene3D" id="1.10.287.950">
    <property type="entry name" value="Methyl-accepting chemotaxis protein"/>
    <property type="match status" value="1"/>
</dbReference>
<gene>
    <name evidence="13" type="ORF">OS242_06795</name>
</gene>
<sequence>MKKKRWRDLSLRSRLMLYFVLLIVVPLTALSVIVNLQVSDLLESDQVKEADHALLTVKDSLDAMTAEGEASLAWLATRESLTKTGTETERKALLRDLESFIKTHPDTVEAYVGTADGKFIIYPQAQIPDGYDPRPRPWYELAAKSPGTMQWSSPFQTKNGHHVISLSTTLKDAKGQVTGVVAIEFELQQISEMIKKTEFGTEGYAMLLDDARNIIAYPPDESLLGKPMEAGPAIDRLYDSNQPTSGRFYEEDGGREKLMIYQVLENTGWRLSGTLYTDEVQSTLGGIQKTMLIVGVIALAVAVGVAYLVAVSVTKYLGQLEELMHRAEQGDLSVHSENDAGDEVGRVSRSFNQMLVGMRELLTEVAMTSSQLAASSDQLMVSADQTAQASEHIARSVEQIATGSQEQTTRITETSHVIGELTVGVQQISSNVQDVSARATVSAQQAESGRTFMQEAIHTMDEVYNRVSETAESVGVLGTKSQEIGEIVDLITQIAGQTNLLALNAAIEAARAGEAGRGFAVVADEVRKLAEQSASAAQQITDRIHEIQLVTDTVVTQVQDGMDGMKRGHGVFQQAGGVFAQIIDEVQTITSQVQSVSAASEQMAVGTGQMVGSVDRIVEIAEGFASQSQEVNAAVEEQTASMEEVHMSAQQLSDMATKLQDLVYKFQL</sequence>
<evidence type="ECO:0000256" key="2">
    <source>
        <dbReference type="ARBA" id="ARBA00022475"/>
    </source>
</evidence>
<dbReference type="Pfam" id="PF00015">
    <property type="entry name" value="MCPsignal"/>
    <property type="match status" value="1"/>
</dbReference>
<comment type="subcellular location">
    <subcellularLocation>
        <location evidence="1">Cell membrane</location>
        <topology evidence="1">Multi-pass membrane protein</topology>
    </subcellularLocation>
</comment>
<dbReference type="CDD" id="cd06225">
    <property type="entry name" value="HAMP"/>
    <property type="match status" value="1"/>
</dbReference>
<evidence type="ECO:0000256" key="10">
    <source>
        <dbReference type="SAM" id="Phobius"/>
    </source>
</evidence>
<dbReference type="Gene3D" id="3.30.450.20">
    <property type="entry name" value="PAS domain"/>
    <property type="match status" value="2"/>
</dbReference>
<dbReference type="PANTHER" id="PTHR32089:SF112">
    <property type="entry name" value="LYSOZYME-LIKE PROTEIN-RELATED"/>
    <property type="match status" value="1"/>
</dbReference>
<keyword evidence="3" id="KW-0145">Chemotaxis</keyword>
<dbReference type="SMART" id="SM00304">
    <property type="entry name" value="HAMP"/>
    <property type="match status" value="1"/>
</dbReference>
<evidence type="ECO:0000256" key="9">
    <source>
        <dbReference type="PROSITE-ProRule" id="PRU00284"/>
    </source>
</evidence>
<feature type="transmembrane region" description="Helical" evidence="10">
    <location>
        <begin position="291"/>
        <end position="317"/>
    </location>
</feature>
<dbReference type="SUPFAM" id="SSF58104">
    <property type="entry name" value="Methyl-accepting chemotaxis protein (MCP) signaling domain"/>
    <property type="match status" value="1"/>
</dbReference>
<evidence type="ECO:0000259" key="11">
    <source>
        <dbReference type="PROSITE" id="PS50111"/>
    </source>
</evidence>
<evidence type="ECO:0000256" key="7">
    <source>
        <dbReference type="ARBA" id="ARBA00023224"/>
    </source>
</evidence>
<protein>
    <submittedName>
        <fullName evidence="13">Methyl-accepting chemotaxis protein</fullName>
    </submittedName>
</protein>
<reference evidence="13 14" key="1">
    <citation type="submission" date="2022-11" db="EMBL/GenBank/DDBJ databases">
        <title>Study of microbial diversity in lake waters.</title>
        <authorList>
            <person name="Zhang J."/>
        </authorList>
    </citation>
    <scope>NUCLEOTIDE SEQUENCE [LARGE SCALE GENOMIC DNA]</scope>
    <source>
        <strain evidence="13 14">DT12</strain>
    </source>
</reference>
<evidence type="ECO:0000256" key="3">
    <source>
        <dbReference type="ARBA" id="ARBA00022500"/>
    </source>
</evidence>
<keyword evidence="6 10" id="KW-0472">Membrane</keyword>
<dbReference type="Pfam" id="PF00672">
    <property type="entry name" value="HAMP"/>
    <property type="match status" value="1"/>
</dbReference>
<evidence type="ECO:0000256" key="1">
    <source>
        <dbReference type="ARBA" id="ARBA00004651"/>
    </source>
</evidence>
<evidence type="ECO:0000313" key="14">
    <source>
        <dbReference type="Proteomes" id="UP001208017"/>
    </source>
</evidence>
<feature type="domain" description="Methyl-accepting transducer" evidence="11">
    <location>
        <begin position="382"/>
        <end position="618"/>
    </location>
</feature>
<evidence type="ECO:0000313" key="13">
    <source>
        <dbReference type="EMBL" id="MCX7569667.1"/>
    </source>
</evidence>
<dbReference type="InterPro" id="IPR003660">
    <property type="entry name" value="HAMP_dom"/>
</dbReference>
<accession>A0ABT3X114</accession>
<evidence type="ECO:0000256" key="5">
    <source>
        <dbReference type="ARBA" id="ARBA00022989"/>
    </source>
</evidence>
<evidence type="ECO:0000256" key="8">
    <source>
        <dbReference type="ARBA" id="ARBA00029447"/>
    </source>
</evidence>
<proteinExistence type="inferred from homology"/>
<keyword evidence="4 10" id="KW-0812">Transmembrane</keyword>
<keyword evidence="5 10" id="KW-1133">Transmembrane helix</keyword>